<feature type="transmembrane region" description="Helical" evidence="4">
    <location>
        <begin position="69"/>
        <end position="98"/>
    </location>
</feature>
<dbReference type="GO" id="GO:0098542">
    <property type="term" value="P:defense response to other organism"/>
    <property type="evidence" value="ECO:0007669"/>
    <property type="project" value="InterPro"/>
</dbReference>
<dbReference type="AlphaFoldDB" id="A0AAE1MVZ7"/>
<feature type="region of interest" description="Disordered" evidence="3">
    <location>
        <begin position="1"/>
        <end position="24"/>
    </location>
</feature>
<keyword evidence="4" id="KW-0812">Transmembrane</keyword>
<keyword evidence="6" id="KW-1185">Reference proteome</keyword>
<keyword evidence="2 4" id="KW-0472">Membrane</keyword>
<feature type="compositionally biased region" description="Polar residues" evidence="3">
    <location>
        <begin position="15"/>
        <end position="24"/>
    </location>
</feature>
<evidence type="ECO:0000256" key="2">
    <source>
        <dbReference type="ARBA" id="ARBA00023136"/>
    </source>
</evidence>
<name>A0AAE1MVZ7_9FABA</name>
<reference evidence="5" key="1">
    <citation type="submission" date="2023-10" db="EMBL/GenBank/DDBJ databases">
        <title>Chromosome-level genome of the transformable northern wattle, Acacia crassicarpa.</title>
        <authorList>
            <person name="Massaro I."/>
            <person name="Sinha N.R."/>
            <person name="Poethig S."/>
            <person name="Leichty A.R."/>
        </authorList>
    </citation>
    <scope>NUCLEOTIDE SEQUENCE</scope>
    <source>
        <strain evidence="5">Acra3RX</strain>
        <tissue evidence="5">Leaf</tissue>
    </source>
</reference>
<comment type="subcellular location">
    <subcellularLocation>
        <location evidence="1">Membrane</location>
    </subcellularLocation>
</comment>
<evidence type="ECO:0000256" key="3">
    <source>
        <dbReference type="SAM" id="MobiDB-lite"/>
    </source>
</evidence>
<evidence type="ECO:0000256" key="4">
    <source>
        <dbReference type="SAM" id="Phobius"/>
    </source>
</evidence>
<keyword evidence="4" id="KW-1133">Transmembrane helix</keyword>
<organism evidence="5 6">
    <name type="scientific">Acacia crassicarpa</name>
    <name type="common">northern wattle</name>
    <dbReference type="NCBI Taxonomy" id="499986"/>
    <lineage>
        <taxon>Eukaryota</taxon>
        <taxon>Viridiplantae</taxon>
        <taxon>Streptophyta</taxon>
        <taxon>Embryophyta</taxon>
        <taxon>Tracheophyta</taxon>
        <taxon>Spermatophyta</taxon>
        <taxon>Magnoliopsida</taxon>
        <taxon>eudicotyledons</taxon>
        <taxon>Gunneridae</taxon>
        <taxon>Pentapetalae</taxon>
        <taxon>rosids</taxon>
        <taxon>fabids</taxon>
        <taxon>Fabales</taxon>
        <taxon>Fabaceae</taxon>
        <taxon>Caesalpinioideae</taxon>
        <taxon>mimosoid clade</taxon>
        <taxon>Acacieae</taxon>
        <taxon>Acacia</taxon>
    </lineage>
</organism>
<sequence length="252" mass="28494">MPDLPPPSASASPSTKQTKPNSTDHITISNVQSRNQRYGDLESPNFLTTQYSRLSTTLRQPRVRRTNPAVWFAAVLCFIFSVVLIFFGIATLIIFLTIKPRNPTFDIPNASLNVVYFDSPEYLNGDFVLLVNFSNPNRKIHVKFQSGNIQLFFSDRVISSQAIQPFTQRGRETRLQSIHFISSLVFLPQDLGIKLQRQVQSNKVNCIVRATFRVSAIVGFIHMSFWIHSTCQIEMTGPPGGVEVTRTCITKR</sequence>
<evidence type="ECO:0008006" key="7">
    <source>
        <dbReference type="Google" id="ProtNLM"/>
    </source>
</evidence>
<dbReference type="GO" id="GO:0005886">
    <property type="term" value="C:plasma membrane"/>
    <property type="evidence" value="ECO:0007669"/>
    <property type="project" value="TreeGrafter"/>
</dbReference>
<dbReference type="Proteomes" id="UP001293593">
    <property type="component" value="Unassembled WGS sequence"/>
</dbReference>
<proteinExistence type="predicted"/>
<evidence type="ECO:0000256" key="1">
    <source>
        <dbReference type="ARBA" id="ARBA00004370"/>
    </source>
</evidence>
<evidence type="ECO:0000313" key="5">
    <source>
        <dbReference type="EMBL" id="KAK4278248.1"/>
    </source>
</evidence>
<dbReference type="PANTHER" id="PTHR31234">
    <property type="entry name" value="LATE EMBRYOGENESIS ABUNDANT (LEA) HYDROXYPROLINE-RICH GLYCOPROTEIN FAMILY"/>
    <property type="match status" value="1"/>
</dbReference>
<dbReference type="EMBL" id="JAWXYG010000003">
    <property type="protein sequence ID" value="KAK4278248.1"/>
    <property type="molecule type" value="Genomic_DNA"/>
</dbReference>
<gene>
    <name evidence="5" type="ORF">QN277_016117</name>
</gene>
<dbReference type="PANTHER" id="PTHR31234:SF42">
    <property type="entry name" value="LATE EMBRYOGENESIS ABUNDANT (LEA) HYDROXYPROLINE-RICH GLYCOPROTEIN FAMILY"/>
    <property type="match status" value="1"/>
</dbReference>
<protein>
    <recommendedName>
        <fullName evidence="7">Late embryogenesis abundant protein LEA-2 subgroup domain-containing protein</fullName>
    </recommendedName>
</protein>
<accession>A0AAE1MVZ7</accession>
<comment type="caution">
    <text evidence="5">The sequence shown here is derived from an EMBL/GenBank/DDBJ whole genome shotgun (WGS) entry which is preliminary data.</text>
</comment>
<evidence type="ECO:0000313" key="6">
    <source>
        <dbReference type="Proteomes" id="UP001293593"/>
    </source>
</evidence>
<dbReference type="InterPro" id="IPR044839">
    <property type="entry name" value="NDR1-like"/>
</dbReference>